<dbReference type="InterPro" id="IPR002398">
    <property type="entry name" value="Pept_C14"/>
</dbReference>
<dbReference type="InterPro" id="IPR011029">
    <property type="entry name" value="DEATH-like_dom_sf"/>
</dbReference>
<dbReference type="InterPro" id="IPR001309">
    <property type="entry name" value="Pept_C14_p20"/>
</dbReference>
<feature type="compositionally biased region" description="Polar residues" evidence="9">
    <location>
        <begin position="342"/>
        <end position="358"/>
    </location>
</feature>
<dbReference type="InterPro" id="IPR033139">
    <property type="entry name" value="Caspase_cys_AS"/>
</dbReference>
<keyword evidence="2" id="KW-0645">Protease</keyword>
<dbReference type="SUPFAM" id="SSF47986">
    <property type="entry name" value="DEATH domain"/>
    <property type="match status" value="1"/>
</dbReference>
<gene>
    <name evidence="13" type="ORF">ElyMa_001463500</name>
</gene>
<name>A0AAV4J459_9GAST</name>
<evidence type="ECO:0000256" key="1">
    <source>
        <dbReference type="ARBA" id="ARBA00010134"/>
    </source>
</evidence>
<evidence type="ECO:0000256" key="2">
    <source>
        <dbReference type="ARBA" id="ARBA00022670"/>
    </source>
</evidence>
<evidence type="ECO:0000259" key="10">
    <source>
        <dbReference type="PROSITE" id="PS50207"/>
    </source>
</evidence>
<dbReference type="CDD" id="cd01671">
    <property type="entry name" value="CARD"/>
    <property type="match status" value="1"/>
</dbReference>
<dbReference type="InterPro" id="IPR015917">
    <property type="entry name" value="Pept_C14A"/>
</dbReference>
<evidence type="ECO:0000256" key="5">
    <source>
        <dbReference type="ARBA" id="ARBA00022807"/>
    </source>
</evidence>
<evidence type="ECO:0000313" key="14">
    <source>
        <dbReference type="Proteomes" id="UP000762676"/>
    </source>
</evidence>
<dbReference type="Pfam" id="PF00619">
    <property type="entry name" value="CARD"/>
    <property type="match status" value="1"/>
</dbReference>
<dbReference type="PROSITE" id="PS50208">
    <property type="entry name" value="CASPASE_P20"/>
    <property type="match status" value="1"/>
</dbReference>
<feature type="compositionally biased region" description="Basic and acidic residues" evidence="9">
    <location>
        <begin position="372"/>
        <end position="387"/>
    </location>
</feature>
<dbReference type="Pfam" id="PF00656">
    <property type="entry name" value="Peptidase_C14"/>
    <property type="match status" value="1"/>
</dbReference>
<dbReference type="PROSITE" id="PS50207">
    <property type="entry name" value="CASPASE_P10"/>
    <property type="match status" value="1"/>
</dbReference>
<dbReference type="SUPFAM" id="SSF52129">
    <property type="entry name" value="Caspase-like"/>
    <property type="match status" value="1"/>
</dbReference>
<sequence length="502" mass="56169">MDRADQELLRRNHMPLKKAIAPGVLNVLEDLESCGIITLDMKERTEHESRVPGDQASKLLYLIRTRGKYAFQALYDCTVSAGLFDAADILKPEKAPHGPSYVGRAEPLPSSVPDEFSEDEDLPDCWPPQKLEELDVRVKVKSFQDSKVAERRKKFYEFACSINGQKTHYPVQHKELSQCLIISNEKFDNEDLENRDGTVRDVTALNSLFYGLHFDVTQKKDLKSEDMKKIITDKIVKYDHSKSDSCVVVILSHGADGVVFGTDGRYDENTGKPLNGVEVEWIRQSMCAVPSLLKKPKLIFIQACRGKKKDKGIPANSSQQETGSNQSSTSKEKTGGGTTDSAGQNPSGQSESGDSPNSNGGGCQDSGASSNPREETPDSRDQDIDIRSRKNQICKERQAEDNVDAMGEPVPSASDVFLAWSTTPGYVSYRNTKQGTWFIQALVWVFSRFAYKHNINDLMTKVHNLVSRGEVEKTGYKQTAESTTRLLRTFYFFPKLKKEENL</sequence>
<keyword evidence="3" id="KW-0053">Apoptosis</keyword>
<keyword evidence="4" id="KW-0378">Hydrolase</keyword>
<dbReference type="GO" id="GO:0006915">
    <property type="term" value="P:apoptotic process"/>
    <property type="evidence" value="ECO:0007669"/>
    <property type="project" value="UniProtKB-KW"/>
</dbReference>
<comment type="similarity">
    <text evidence="1 8">Belongs to the peptidase C14A family.</text>
</comment>
<evidence type="ECO:0000313" key="13">
    <source>
        <dbReference type="EMBL" id="GFS16061.1"/>
    </source>
</evidence>
<feature type="domain" description="CARD" evidence="12">
    <location>
        <begin position="1"/>
        <end position="93"/>
    </location>
</feature>
<dbReference type="Gene3D" id="3.40.50.1460">
    <property type="match status" value="1"/>
</dbReference>
<dbReference type="PIRSF" id="PIRSF038001">
    <property type="entry name" value="Caspase_ICE"/>
    <property type="match status" value="1"/>
</dbReference>
<keyword evidence="14" id="KW-1185">Reference proteome</keyword>
<dbReference type="InterPro" id="IPR002138">
    <property type="entry name" value="Pept_C14_p10"/>
</dbReference>
<dbReference type="PROSITE" id="PS50209">
    <property type="entry name" value="CARD"/>
    <property type="match status" value="1"/>
</dbReference>
<dbReference type="InterPro" id="IPR011600">
    <property type="entry name" value="Pept_C14_caspase"/>
</dbReference>
<dbReference type="PROSITE" id="PS01121">
    <property type="entry name" value="CASPASE_HIS"/>
    <property type="match status" value="1"/>
</dbReference>
<reference evidence="13 14" key="1">
    <citation type="journal article" date="2021" name="Elife">
        <title>Chloroplast acquisition without the gene transfer in kleptoplastic sea slugs, Plakobranchus ocellatus.</title>
        <authorList>
            <person name="Maeda T."/>
            <person name="Takahashi S."/>
            <person name="Yoshida T."/>
            <person name="Shimamura S."/>
            <person name="Takaki Y."/>
            <person name="Nagai Y."/>
            <person name="Toyoda A."/>
            <person name="Suzuki Y."/>
            <person name="Arimoto A."/>
            <person name="Ishii H."/>
            <person name="Satoh N."/>
            <person name="Nishiyama T."/>
            <person name="Hasebe M."/>
            <person name="Maruyama T."/>
            <person name="Minagawa J."/>
            <person name="Obokata J."/>
            <person name="Shigenobu S."/>
        </authorList>
    </citation>
    <scope>NUCLEOTIDE SEQUENCE [LARGE SCALE GENOMIC DNA]</scope>
</reference>
<keyword evidence="5" id="KW-0788">Thiol protease</keyword>
<dbReference type="InterPro" id="IPR029030">
    <property type="entry name" value="Caspase-like_dom_sf"/>
</dbReference>
<dbReference type="AlphaFoldDB" id="A0AAV4J459"/>
<dbReference type="GO" id="GO:0004197">
    <property type="term" value="F:cysteine-type endopeptidase activity"/>
    <property type="evidence" value="ECO:0007669"/>
    <property type="project" value="InterPro"/>
</dbReference>
<dbReference type="GO" id="GO:0042981">
    <property type="term" value="P:regulation of apoptotic process"/>
    <property type="evidence" value="ECO:0007669"/>
    <property type="project" value="InterPro"/>
</dbReference>
<evidence type="ECO:0000256" key="7">
    <source>
        <dbReference type="PIRSR" id="PIRSR038001-1"/>
    </source>
</evidence>
<dbReference type="CDD" id="cd00032">
    <property type="entry name" value="CASc"/>
    <property type="match status" value="1"/>
</dbReference>
<dbReference type="Gene3D" id="1.10.533.10">
    <property type="entry name" value="Death Domain, Fas"/>
    <property type="match status" value="1"/>
</dbReference>
<dbReference type="EMBL" id="BMAT01002882">
    <property type="protein sequence ID" value="GFS16061.1"/>
    <property type="molecule type" value="Genomic_DNA"/>
</dbReference>
<evidence type="ECO:0000256" key="6">
    <source>
        <dbReference type="ARBA" id="ARBA00023145"/>
    </source>
</evidence>
<dbReference type="PRINTS" id="PR00376">
    <property type="entry name" value="IL1BCENZYME"/>
</dbReference>
<feature type="region of interest" description="Disordered" evidence="9">
    <location>
        <begin position="309"/>
        <end position="387"/>
    </location>
</feature>
<dbReference type="SMART" id="SM00115">
    <property type="entry name" value="CASc"/>
    <property type="match status" value="1"/>
</dbReference>
<evidence type="ECO:0000259" key="12">
    <source>
        <dbReference type="PROSITE" id="PS50209"/>
    </source>
</evidence>
<dbReference type="InterPro" id="IPR016129">
    <property type="entry name" value="Caspase_his_AS"/>
</dbReference>
<dbReference type="PANTHER" id="PTHR47901:SF8">
    <property type="entry name" value="CASPASE-3"/>
    <property type="match status" value="1"/>
</dbReference>
<organism evidence="13 14">
    <name type="scientific">Elysia marginata</name>
    <dbReference type="NCBI Taxonomy" id="1093978"/>
    <lineage>
        <taxon>Eukaryota</taxon>
        <taxon>Metazoa</taxon>
        <taxon>Spiralia</taxon>
        <taxon>Lophotrochozoa</taxon>
        <taxon>Mollusca</taxon>
        <taxon>Gastropoda</taxon>
        <taxon>Heterobranchia</taxon>
        <taxon>Euthyneura</taxon>
        <taxon>Panpulmonata</taxon>
        <taxon>Sacoglossa</taxon>
        <taxon>Placobranchoidea</taxon>
        <taxon>Plakobranchidae</taxon>
        <taxon>Elysia</taxon>
    </lineage>
</organism>
<evidence type="ECO:0000259" key="11">
    <source>
        <dbReference type="PROSITE" id="PS50208"/>
    </source>
</evidence>
<comment type="caution">
    <text evidence="13">The sequence shown here is derived from an EMBL/GenBank/DDBJ whole genome shotgun (WGS) entry which is preliminary data.</text>
</comment>
<proteinExistence type="inferred from homology"/>
<feature type="active site" evidence="7">
    <location>
        <position position="304"/>
    </location>
</feature>
<evidence type="ECO:0000256" key="8">
    <source>
        <dbReference type="RuleBase" id="RU003971"/>
    </source>
</evidence>
<keyword evidence="6" id="KW-0865">Zymogen</keyword>
<evidence type="ECO:0000256" key="4">
    <source>
        <dbReference type="ARBA" id="ARBA00022801"/>
    </source>
</evidence>
<dbReference type="SMART" id="SM00114">
    <property type="entry name" value="CARD"/>
    <property type="match status" value="1"/>
</dbReference>
<evidence type="ECO:0000256" key="3">
    <source>
        <dbReference type="ARBA" id="ARBA00022703"/>
    </source>
</evidence>
<dbReference type="InterPro" id="IPR001315">
    <property type="entry name" value="CARD"/>
</dbReference>
<protein>
    <submittedName>
        <fullName evidence="13">Caspase</fullName>
    </submittedName>
</protein>
<dbReference type="GO" id="GO:0006508">
    <property type="term" value="P:proteolysis"/>
    <property type="evidence" value="ECO:0007669"/>
    <property type="project" value="UniProtKB-KW"/>
</dbReference>
<accession>A0AAV4J459</accession>
<dbReference type="PROSITE" id="PS01122">
    <property type="entry name" value="CASPASE_CYS"/>
    <property type="match status" value="1"/>
</dbReference>
<dbReference type="Proteomes" id="UP000762676">
    <property type="component" value="Unassembled WGS sequence"/>
</dbReference>
<evidence type="ECO:0000256" key="9">
    <source>
        <dbReference type="SAM" id="MobiDB-lite"/>
    </source>
</evidence>
<feature type="active site" evidence="7">
    <location>
        <position position="253"/>
    </location>
</feature>
<feature type="compositionally biased region" description="Polar residues" evidence="9">
    <location>
        <begin position="315"/>
        <end position="326"/>
    </location>
</feature>
<feature type="domain" description="Caspase family p20" evidence="11">
    <location>
        <begin position="175"/>
        <end position="308"/>
    </location>
</feature>
<dbReference type="PANTHER" id="PTHR47901">
    <property type="entry name" value="CASPASE RECRUITMENT DOMAIN-CONTAINING PROTEIN 18"/>
    <property type="match status" value="1"/>
</dbReference>
<feature type="domain" description="Caspase family p10" evidence="10">
    <location>
        <begin position="410"/>
        <end position="494"/>
    </location>
</feature>